<evidence type="ECO:0000256" key="5">
    <source>
        <dbReference type="SAM" id="MobiDB-lite"/>
    </source>
</evidence>
<protein>
    <recommendedName>
        <fullName evidence="2">Dymeclin</fullName>
    </recommendedName>
</protein>
<feature type="region of interest" description="Disordered" evidence="5">
    <location>
        <begin position="786"/>
        <end position="814"/>
    </location>
</feature>
<evidence type="ECO:0000256" key="4">
    <source>
        <dbReference type="ARBA" id="ARBA00023288"/>
    </source>
</evidence>
<evidence type="ECO:0000313" key="6">
    <source>
        <dbReference type="EMBL" id="LAC27288.1"/>
    </source>
</evidence>
<dbReference type="PANTHER" id="PTHR12895">
    <property type="entry name" value="DYMECLIN"/>
    <property type="match status" value="1"/>
</dbReference>
<keyword evidence="3" id="KW-0519">Myristate</keyword>
<name>A0A6A7G7W3_9CRUS</name>
<dbReference type="GO" id="GO:0007030">
    <property type="term" value="P:Golgi organization"/>
    <property type="evidence" value="ECO:0007669"/>
    <property type="project" value="TreeGrafter"/>
</dbReference>
<evidence type="ECO:0000256" key="1">
    <source>
        <dbReference type="ARBA" id="ARBA00010603"/>
    </source>
</evidence>
<dbReference type="Pfam" id="PF09742">
    <property type="entry name" value="Dymeclin"/>
    <property type="match status" value="1"/>
</dbReference>
<evidence type="ECO:0000256" key="2">
    <source>
        <dbReference type="ARBA" id="ARBA00015736"/>
    </source>
</evidence>
<feature type="compositionally biased region" description="Polar residues" evidence="5">
    <location>
        <begin position="788"/>
        <end position="799"/>
    </location>
</feature>
<dbReference type="InterPro" id="IPR019142">
    <property type="entry name" value="Dymeclin"/>
</dbReference>
<sequence>MGNEASLNLSPVERLCGAQPIEKTDVFWAKQLGPLHFELDNFDPEDVEHIIQNWCEKIAVNNPKSRNLNTMMDILIDRLADYLRQEGNHTSKENTILLNLLFLCRLFLKHIIEQKVQSLSENFSDVISSSVVPSPDDPSIPIEIPPQAPPSVPKSVSTNATISASSSSSVTVTVENSSSNLELENMPLRIRFVRSIMDGIIDLPITPENWEIHLELLYIFLTLCSTQMYQPLFCENFFLASFSNECISCRSREFIQTLSSRFINRKSEEWANQEENHSGVFVRLGGVFASLFWIPVRIYQYFFPAPPKEFPVADHCALLLLVITHQRFYASEVSPPQGQVLEEKLDSTMLNNSTKESTIVMRPKPENLFRSALEELLDSEFRDSQIQDEKAGRISFSALYECIASCISFESSNPFQRFTREWGILIFYTFLHRNRAFRDYLFSRSDIDVIVLPILRKLYDEKDLSSNSTYMILIILLILSEDSTFCETVHKRLPKVNVSWFRESILHEISIGSLTFSILLRTITSNLTTYPDPYLHQNCLAILANMSPYATSVHPYPAQRLIDVTGLLSKRYLKLYTALKDSEENLRTSQKTSVSLPNVSQTTASKDAETQTPSPKPSQMSQIDEEDVQTFGQFIRLLLRVVNNCLKPQNGLLASNSPLIYCLLHQKQLLLSVKDHDQLWDVVTNLQHVIDYFDKAVRDARLINMSVDNVLQVIRLSSRTYETPFQRKDSDIGAVQHSYDYEERDDSCNFFLPYIWTVVFQTGGLSWERRGIRLIDPEVLYSDDEFSESGSVFSDQQNFPPEENEERDVEEGLP</sequence>
<dbReference type="EMBL" id="IACT01008176">
    <property type="protein sequence ID" value="LAC27288.1"/>
    <property type="molecule type" value="mRNA"/>
</dbReference>
<evidence type="ECO:0000256" key="3">
    <source>
        <dbReference type="ARBA" id="ARBA00022707"/>
    </source>
</evidence>
<feature type="compositionally biased region" description="Acidic residues" evidence="5">
    <location>
        <begin position="802"/>
        <end position="814"/>
    </location>
</feature>
<feature type="compositionally biased region" description="Polar residues" evidence="5">
    <location>
        <begin position="587"/>
        <end position="622"/>
    </location>
</feature>
<proteinExistence type="evidence at transcript level"/>
<feature type="region of interest" description="Disordered" evidence="5">
    <location>
        <begin position="587"/>
        <end position="623"/>
    </location>
</feature>
<dbReference type="PANTHER" id="PTHR12895:SF9">
    <property type="entry name" value="DYMECLIN"/>
    <property type="match status" value="1"/>
</dbReference>
<dbReference type="AlphaFoldDB" id="A0A6A7G7W3"/>
<dbReference type="GO" id="GO:0005794">
    <property type="term" value="C:Golgi apparatus"/>
    <property type="evidence" value="ECO:0007669"/>
    <property type="project" value="TreeGrafter"/>
</dbReference>
<comment type="similarity">
    <text evidence="1">Belongs to the dymeclin family.</text>
</comment>
<keyword evidence="4" id="KW-0449">Lipoprotein</keyword>
<reference evidence="6" key="1">
    <citation type="submission" date="2017-11" db="EMBL/GenBank/DDBJ databases">
        <title>The sensing device of the deep-sea amphipod.</title>
        <authorList>
            <person name="Kobayashi H."/>
            <person name="Nagahama T."/>
            <person name="Arai W."/>
            <person name="Sasagawa Y."/>
            <person name="Umeda M."/>
            <person name="Hayashi T."/>
            <person name="Nikaido I."/>
            <person name="Watanabe H."/>
            <person name="Oguri K."/>
            <person name="Kitazato H."/>
            <person name="Fujioka K."/>
            <person name="Kido Y."/>
            <person name="Takami H."/>
        </authorList>
    </citation>
    <scope>NUCLEOTIDE SEQUENCE</scope>
    <source>
        <tissue evidence="6">Whole body</tissue>
    </source>
</reference>
<organism evidence="6">
    <name type="scientific">Hirondellea gigas</name>
    <dbReference type="NCBI Taxonomy" id="1518452"/>
    <lineage>
        <taxon>Eukaryota</taxon>
        <taxon>Metazoa</taxon>
        <taxon>Ecdysozoa</taxon>
        <taxon>Arthropoda</taxon>
        <taxon>Crustacea</taxon>
        <taxon>Multicrustacea</taxon>
        <taxon>Malacostraca</taxon>
        <taxon>Eumalacostraca</taxon>
        <taxon>Peracarida</taxon>
        <taxon>Amphipoda</taxon>
        <taxon>Amphilochidea</taxon>
        <taxon>Lysianassida</taxon>
        <taxon>Lysianassidira</taxon>
        <taxon>Lysianassoidea</taxon>
        <taxon>Lysianassidae</taxon>
        <taxon>Hirondellea</taxon>
    </lineage>
</organism>
<accession>A0A6A7G7W3</accession>